<dbReference type="PANTHER" id="PTHR30055">
    <property type="entry name" value="HTH-TYPE TRANSCRIPTIONAL REGULATOR RUTR"/>
    <property type="match status" value="1"/>
</dbReference>
<comment type="caution">
    <text evidence="6">The sequence shown here is derived from an EMBL/GenBank/DDBJ whole genome shotgun (WGS) entry which is preliminary data.</text>
</comment>
<evidence type="ECO:0000256" key="2">
    <source>
        <dbReference type="ARBA" id="ARBA00023125"/>
    </source>
</evidence>
<organism evidence="6 7">
    <name type="scientific">Dinghuibacter silviterrae</name>
    <dbReference type="NCBI Taxonomy" id="1539049"/>
    <lineage>
        <taxon>Bacteria</taxon>
        <taxon>Pseudomonadati</taxon>
        <taxon>Bacteroidota</taxon>
        <taxon>Chitinophagia</taxon>
        <taxon>Chitinophagales</taxon>
        <taxon>Chitinophagaceae</taxon>
        <taxon>Dinghuibacter</taxon>
    </lineage>
</organism>
<sequence>MTPTPDELAQEEILQAALHLYQKFGPGKVTMDLVATASGRSRTSLYYYYKNRDEIYQAVMDKIADGMAVNMRQAVAAAEPLPDKIYAFCYAKIKASEDWKKVLGAMWAAMTAEEQSRHGRVMTGLHQKLIYHEGLILNEVLTEAARRGEIRAISPGDQDMLVFLISSGIRGLRREVYELGDPHDLKAALRLLTDMVVHWVKP</sequence>
<dbReference type="SUPFAM" id="SSF46689">
    <property type="entry name" value="Homeodomain-like"/>
    <property type="match status" value="1"/>
</dbReference>
<protein>
    <submittedName>
        <fullName evidence="6">TetR family transcriptional regulator</fullName>
    </submittedName>
</protein>
<dbReference type="Proteomes" id="UP000294498">
    <property type="component" value="Unassembled WGS sequence"/>
</dbReference>
<evidence type="ECO:0000256" key="3">
    <source>
        <dbReference type="ARBA" id="ARBA00023163"/>
    </source>
</evidence>
<dbReference type="Gene3D" id="1.10.10.60">
    <property type="entry name" value="Homeodomain-like"/>
    <property type="match status" value="1"/>
</dbReference>
<dbReference type="InterPro" id="IPR050109">
    <property type="entry name" value="HTH-type_TetR-like_transc_reg"/>
</dbReference>
<keyword evidence="2 4" id="KW-0238">DNA-binding</keyword>
<dbReference type="Pfam" id="PF00440">
    <property type="entry name" value="TetR_N"/>
    <property type="match status" value="1"/>
</dbReference>
<dbReference type="InterPro" id="IPR001647">
    <property type="entry name" value="HTH_TetR"/>
</dbReference>
<keyword evidence="3" id="KW-0804">Transcription</keyword>
<gene>
    <name evidence="6" type="ORF">EDB95_2572</name>
</gene>
<dbReference type="EMBL" id="SODV01000001">
    <property type="protein sequence ID" value="TDX01532.1"/>
    <property type="molecule type" value="Genomic_DNA"/>
</dbReference>
<evidence type="ECO:0000313" key="7">
    <source>
        <dbReference type="Proteomes" id="UP000294498"/>
    </source>
</evidence>
<dbReference type="AlphaFoldDB" id="A0A4R8DTA8"/>
<dbReference type="PANTHER" id="PTHR30055:SF234">
    <property type="entry name" value="HTH-TYPE TRANSCRIPTIONAL REGULATOR BETI"/>
    <property type="match status" value="1"/>
</dbReference>
<evidence type="ECO:0000259" key="5">
    <source>
        <dbReference type="PROSITE" id="PS50977"/>
    </source>
</evidence>
<reference evidence="6 7" key="1">
    <citation type="submission" date="2019-03" db="EMBL/GenBank/DDBJ databases">
        <title>Genomic Encyclopedia of Type Strains, Phase IV (KMG-IV): sequencing the most valuable type-strain genomes for metagenomic binning, comparative biology and taxonomic classification.</title>
        <authorList>
            <person name="Goeker M."/>
        </authorList>
    </citation>
    <scope>NUCLEOTIDE SEQUENCE [LARGE SCALE GENOMIC DNA]</scope>
    <source>
        <strain evidence="6 7">DSM 100059</strain>
    </source>
</reference>
<evidence type="ECO:0000256" key="1">
    <source>
        <dbReference type="ARBA" id="ARBA00023015"/>
    </source>
</evidence>
<keyword evidence="7" id="KW-1185">Reference proteome</keyword>
<dbReference type="Gene3D" id="1.10.357.10">
    <property type="entry name" value="Tetracycline Repressor, domain 2"/>
    <property type="match status" value="1"/>
</dbReference>
<dbReference type="InterPro" id="IPR009057">
    <property type="entry name" value="Homeodomain-like_sf"/>
</dbReference>
<dbReference type="RefSeq" id="WP_133994148.1">
    <property type="nucleotide sequence ID" value="NZ_SODV01000001.1"/>
</dbReference>
<keyword evidence="1" id="KW-0805">Transcription regulation</keyword>
<name>A0A4R8DTA8_9BACT</name>
<proteinExistence type="predicted"/>
<dbReference type="OrthoDB" id="9789566at2"/>
<feature type="domain" description="HTH tetR-type" evidence="5">
    <location>
        <begin position="7"/>
        <end position="67"/>
    </location>
</feature>
<dbReference type="GO" id="GO:0003700">
    <property type="term" value="F:DNA-binding transcription factor activity"/>
    <property type="evidence" value="ECO:0007669"/>
    <property type="project" value="TreeGrafter"/>
</dbReference>
<dbReference type="GO" id="GO:0000976">
    <property type="term" value="F:transcription cis-regulatory region binding"/>
    <property type="evidence" value="ECO:0007669"/>
    <property type="project" value="TreeGrafter"/>
</dbReference>
<dbReference type="PROSITE" id="PS50977">
    <property type="entry name" value="HTH_TETR_2"/>
    <property type="match status" value="1"/>
</dbReference>
<accession>A0A4R8DTA8</accession>
<evidence type="ECO:0000313" key="6">
    <source>
        <dbReference type="EMBL" id="TDX01532.1"/>
    </source>
</evidence>
<dbReference type="PRINTS" id="PR00455">
    <property type="entry name" value="HTHTETR"/>
</dbReference>
<feature type="DNA-binding region" description="H-T-H motif" evidence="4">
    <location>
        <begin position="30"/>
        <end position="49"/>
    </location>
</feature>
<evidence type="ECO:0000256" key="4">
    <source>
        <dbReference type="PROSITE-ProRule" id="PRU00335"/>
    </source>
</evidence>